<protein>
    <submittedName>
        <fullName evidence="1">Uncharacterized protein</fullName>
    </submittedName>
</protein>
<evidence type="ECO:0000313" key="2">
    <source>
        <dbReference type="Proteomes" id="UP001305414"/>
    </source>
</evidence>
<comment type="caution">
    <text evidence="1">The sequence shown here is derived from an EMBL/GenBank/DDBJ whole genome shotgun (WGS) entry which is preliminary data.</text>
</comment>
<accession>A0AAN7UKK6</accession>
<dbReference type="EMBL" id="JAWHQM010000015">
    <property type="protein sequence ID" value="KAK5630327.1"/>
    <property type="molecule type" value="Genomic_DNA"/>
</dbReference>
<dbReference type="AlphaFoldDB" id="A0AAN7UKK6"/>
<gene>
    <name evidence="1" type="ORF">RRF57_006042</name>
</gene>
<sequence>MTEAYEYKELPKGNKRIRLLVLNSASLQTSQIYCELIEVDYGNTFHIPTTLPKGEDSSSQLIKLSPGETDQDELVKEAEVVIEREIKYEALSWCWGVGEEAYAIRIEHDGEVKKLKIRKELALALRYLR</sequence>
<reference evidence="1 2" key="1">
    <citation type="submission" date="2023-10" db="EMBL/GenBank/DDBJ databases">
        <title>Draft genome sequence of Xylaria bambusicola isolate GMP-LS, the root and basal stem rot pathogen of sugarcane in Indonesia.</title>
        <authorList>
            <person name="Selvaraj P."/>
            <person name="Muralishankar V."/>
            <person name="Muruganantham S."/>
            <person name="Sp S."/>
            <person name="Haryani S."/>
            <person name="Lau K.J.X."/>
            <person name="Naqvi N.I."/>
        </authorList>
    </citation>
    <scope>NUCLEOTIDE SEQUENCE [LARGE SCALE GENOMIC DNA]</scope>
    <source>
        <strain evidence="1">GMP-LS</strain>
    </source>
</reference>
<keyword evidence="2" id="KW-1185">Reference proteome</keyword>
<organism evidence="1 2">
    <name type="scientific">Xylaria bambusicola</name>
    <dbReference type="NCBI Taxonomy" id="326684"/>
    <lineage>
        <taxon>Eukaryota</taxon>
        <taxon>Fungi</taxon>
        <taxon>Dikarya</taxon>
        <taxon>Ascomycota</taxon>
        <taxon>Pezizomycotina</taxon>
        <taxon>Sordariomycetes</taxon>
        <taxon>Xylariomycetidae</taxon>
        <taxon>Xylariales</taxon>
        <taxon>Xylariaceae</taxon>
        <taxon>Xylaria</taxon>
    </lineage>
</organism>
<proteinExistence type="predicted"/>
<name>A0AAN7UKK6_9PEZI</name>
<dbReference type="Proteomes" id="UP001305414">
    <property type="component" value="Unassembled WGS sequence"/>
</dbReference>
<evidence type="ECO:0000313" key="1">
    <source>
        <dbReference type="EMBL" id="KAK5630327.1"/>
    </source>
</evidence>